<dbReference type="SUPFAM" id="SSF53474">
    <property type="entry name" value="alpha/beta-Hydrolases"/>
    <property type="match status" value="1"/>
</dbReference>
<keyword evidence="3" id="KW-1185">Reference proteome</keyword>
<dbReference type="EMBL" id="CP002521">
    <property type="protein sequence ID" value="ADX46411.1"/>
    <property type="molecule type" value="Genomic_DNA"/>
</dbReference>
<evidence type="ECO:0000313" key="2">
    <source>
        <dbReference type="EMBL" id="ADX46411.1"/>
    </source>
</evidence>
<dbReference type="RefSeq" id="WP_013594913.1">
    <property type="nucleotide sequence ID" value="NC_015138.1"/>
</dbReference>
<evidence type="ECO:0000313" key="3">
    <source>
        <dbReference type="Proteomes" id="UP000002482"/>
    </source>
</evidence>
<reference evidence="2" key="1">
    <citation type="submission" date="2011-02" db="EMBL/GenBank/DDBJ databases">
        <title>Complete sequence of Acidovorax avenae subsp. avenae ATCC 19860.</title>
        <authorList>
            <consortium name="US DOE Joint Genome Institute"/>
            <person name="Lucas S."/>
            <person name="Copeland A."/>
            <person name="Lapidus A."/>
            <person name="Cheng J.-F."/>
            <person name="Goodwin L."/>
            <person name="Pitluck S."/>
            <person name="Chertkov O."/>
            <person name="Held B."/>
            <person name="Detter J.C."/>
            <person name="Han C."/>
            <person name="Tapia R."/>
            <person name="Land M."/>
            <person name="Hauser L."/>
            <person name="Kyrpides N."/>
            <person name="Ivanova N."/>
            <person name="Ovchinnikova G."/>
            <person name="Pagani I."/>
            <person name="Gordon S."/>
            <person name="Woyke T."/>
        </authorList>
    </citation>
    <scope>NUCLEOTIDE SEQUENCE</scope>
    <source>
        <strain evidence="2">ATCC 19860</strain>
    </source>
</reference>
<dbReference type="OrthoDB" id="8816883at2"/>
<keyword evidence="1" id="KW-0732">Signal</keyword>
<dbReference type="HOGENOM" id="CLU_512565_0_0_4"/>
<proteinExistence type="predicted"/>
<accession>F0Q0L0</accession>
<dbReference type="InterPro" id="IPR029058">
    <property type="entry name" value="AB_hydrolase_fold"/>
</dbReference>
<sequence length="545" mass="59637">MPVKPFFDAPAVITAAVTLLLSACALAPRAERQARITPPTDCKAWVGVDRNAELPGYRITQADGRAACVPLLLTAHRPPPDYRGDYAVDEFTDEKLKARWLSCKADAACRARIEKDMQRWLPPNKARATRVTGWVNPVGKIDPDGPVDLRDIRRPAFFARAPYLESIAQADARTSVVEFTVPHDPLEINRLGMTGDIKLRGWYIEGLGVPDANGVRKRALVIASAGGGDQITAIQDPSDVAVTVDPATGRARFQRFPNATTEGFGMRTWREHLDALNRAGFDVLAYDRRGEGLSGGFSDTNTLEQSEDIFRVLEQMENGAGMRLLTASGEELEGAAARGRLMAGMKAREIPLLLLGYSRGSMTTGWAMTKNYAGGCSYDMPTVVCSPARHFDNIKGALLYSPFTAGAAYLPDAPDLADRNLFLGGMAAENYVQFYPNSAVLAHMDRWPAAFFAKGLWDRAESLEGTVAAYDRIRGLKEIEVVRGPHQISIWPKTESDRIRDRMVAFAVAAVNDQKTLPVPGASWSDLRGLVATTPDVWETSSQPR</sequence>
<dbReference type="PROSITE" id="PS51257">
    <property type="entry name" value="PROKAR_LIPOPROTEIN"/>
    <property type="match status" value="1"/>
</dbReference>
<feature type="chain" id="PRO_5003254117" description="Alpha/beta hydrolase" evidence="1">
    <location>
        <begin position="28"/>
        <end position="545"/>
    </location>
</feature>
<protein>
    <recommendedName>
        <fullName evidence="4">Alpha/beta hydrolase</fullName>
    </recommendedName>
</protein>
<evidence type="ECO:0008006" key="4">
    <source>
        <dbReference type="Google" id="ProtNLM"/>
    </source>
</evidence>
<organism evidence="2 3">
    <name type="scientific">Paracidovorax avenae (strain ATCC 19860 / DSM 7227 / CCUG 15838 / JCM 20985 / LMG 2117 / NCPPB 1011)</name>
    <name type="common">Acidovorax avenae</name>
    <dbReference type="NCBI Taxonomy" id="643561"/>
    <lineage>
        <taxon>Bacteria</taxon>
        <taxon>Pseudomonadati</taxon>
        <taxon>Pseudomonadota</taxon>
        <taxon>Betaproteobacteria</taxon>
        <taxon>Burkholderiales</taxon>
        <taxon>Comamonadaceae</taxon>
        <taxon>Paracidovorax</taxon>
    </lineage>
</organism>
<name>F0Q0L0_PARA1</name>
<dbReference type="AlphaFoldDB" id="F0Q0L0"/>
<dbReference type="GeneID" id="34237380"/>
<gene>
    <name evidence="2" type="ordered locus">Acav_2499</name>
</gene>
<dbReference type="KEGG" id="aaa:Acav_2499"/>
<evidence type="ECO:0000256" key="1">
    <source>
        <dbReference type="SAM" id="SignalP"/>
    </source>
</evidence>
<dbReference type="Gene3D" id="3.40.50.1820">
    <property type="entry name" value="alpha/beta hydrolase"/>
    <property type="match status" value="1"/>
</dbReference>
<feature type="signal peptide" evidence="1">
    <location>
        <begin position="1"/>
        <end position="27"/>
    </location>
</feature>
<dbReference type="Proteomes" id="UP000002482">
    <property type="component" value="Chromosome"/>
</dbReference>